<reference evidence="2" key="2">
    <citation type="submission" date="2021-02" db="EMBL/GenBank/DDBJ databases">
        <authorList>
            <person name="Bekaert M."/>
        </authorList>
    </citation>
    <scope>NUCLEOTIDE SEQUENCE</scope>
    <source>
        <strain evidence="2">IoA-00</strain>
    </source>
</reference>
<evidence type="ECO:0000313" key="4">
    <source>
        <dbReference type="Proteomes" id="UP000675881"/>
    </source>
</evidence>
<evidence type="ECO:0000313" key="2">
    <source>
        <dbReference type="EMBL" id="CAF2873844.1"/>
    </source>
</evidence>
<gene>
    <name evidence="2" type="ORF">LSAA_6566</name>
</gene>
<evidence type="ECO:0000313" key="3">
    <source>
        <dbReference type="EMBL" id="CDW45439.1"/>
    </source>
</evidence>
<proteinExistence type="predicted"/>
<dbReference type="EMBL" id="HACA01028078">
    <property type="protein sequence ID" value="CDW45439.1"/>
    <property type="molecule type" value="Transcribed_RNA"/>
</dbReference>
<dbReference type="AlphaFoldDB" id="A0A0K2V4M6"/>
<protein>
    <submittedName>
        <fullName evidence="2">(salmon louse) hypothetical protein</fullName>
    </submittedName>
</protein>
<keyword evidence="4" id="KW-1185">Reference proteome</keyword>
<sequence>MEELQLERTAILLSLLLSMIPSETQGIKCYRCDAIESPRNSCPGTLRRPVDTVRDLRDRGGLYTHCIEIKLRNGTIVHQAPVPASPTCGKFFLHTWEMTLSEKYHTRVRARCCSRDLCNGLTGRAGETHNQSSVFALSLLISYLTVYGLKVS</sequence>
<reference evidence="3" key="1">
    <citation type="submission" date="2014-05" db="EMBL/GenBank/DDBJ databases">
        <authorList>
            <person name="Chronopoulou M."/>
        </authorList>
    </citation>
    <scope>NUCLEOTIDE SEQUENCE</scope>
    <source>
        <tissue evidence="3">Whole organism</tissue>
    </source>
</reference>
<evidence type="ECO:0000256" key="1">
    <source>
        <dbReference type="SAM" id="SignalP"/>
    </source>
</evidence>
<name>A0A0K2V4M6_LEPSM</name>
<dbReference type="EMBL" id="HACA01028079">
    <property type="protein sequence ID" value="CDW45440.1"/>
    <property type="molecule type" value="Transcribed_RNA"/>
</dbReference>
<feature type="chain" id="PRO_5013456400" evidence="1">
    <location>
        <begin position="27"/>
        <end position="152"/>
    </location>
</feature>
<keyword evidence="1" id="KW-0732">Signal</keyword>
<dbReference type="EMBL" id="HG994581">
    <property type="protein sequence ID" value="CAF2873844.1"/>
    <property type="molecule type" value="Genomic_DNA"/>
</dbReference>
<organism evidence="3">
    <name type="scientific">Lepeophtheirus salmonis</name>
    <name type="common">Salmon louse</name>
    <name type="synonym">Caligus salmonis</name>
    <dbReference type="NCBI Taxonomy" id="72036"/>
    <lineage>
        <taxon>Eukaryota</taxon>
        <taxon>Metazoa</taxon>
        <taxon>Ecdysozoa</taxon>
        <taxon>Arthropoda</taxon>
        <taxon>Crustacea</taxon>
        <taxon>Multicrustacea</taxon>
        <taxon>Hexanauplia</taxon>
        <taxon>Copepoda</taxon>
        <taxon>Siphonostomatoida</taxon>
        <taxon>Caligidae</taxon>
        <taxon>Lepeophtheirus</taxon>
    </lineage>
</organism>
<dbReference type="Proteomes" id="UP000675881">
    <property type="component" value="Chromosome 2"/>
</dbReference>
<feature type="signal peptide" evidence="1">
    <location>
        <begin position="1"/>
        <end position="26"/>
    </location>
</feature>
<accession>A0A0K2V4M6</accession>